<dbReference type="PROSITE" id="PS01183">
    <property type="entry name" value="UBIE_1"/>
    <property type="match status" value="1"/>
</dbReference>
<keyword evidence="2" id="KW-0808">Transferase</keyword>
<evidence type="ECO:0000313" key="4">
    <source>
        <dbReference type="EMBL" id="KKK42109.1"/>
    </source>
</evidence>
<dbReference type="GO" id="GO:0032259">
    <property type="term" value="P:methylation"/>
    <property type="evidence" value="ECO:0007669"/>
    <property type="project" value="UniProtKB-KW"/>
</dbReference>
<dbReference type="Gene3D" id="3.40.50.150">
    <property type="entry name" value="Vaccinia Virus protein VP39"/>
    <property type="match status" value="1"/>
</dbReference>
<dbReference type="InterPro" id="IPR029063">
    <property type="entry name" value="SAM-dependent_MTases_sf"/>
</dbReference>
<evidence type="ECO:0000256" key="1">
    <source>
        <dbReference type="ARBA" id="ARBA00022603"/>
    </source>
</evidence>
<dbReference type="EMBL" id="LAZR01070348">
    <property type="protein sequence ID" value="KKK42109.1"/>
    <property type="molecule type" value="Genomic_DNA"/>
</dbReference>
<dbReference type="HAMAP" id="MF_01813">
    <property type="entry name" value="MenG_UbiE_methyltr"/>
    <property type="match status" value="1"/>
</dbReference>
<comment type="caution">
    <text evidence="4">The sequence shown here is derived from an EMBL/GenBank/DDBJ whole genome shotgun (WGS) entry which is preliminary data.</text>
</comment>
<dbReference type="SUPFAM" id="SSF53335">
    <property type="entry name" value="S-adenosyl-L-methionine-dependent methyltransferases"/>
    <property type="match status" value="1"/>
</dbReference>
<dbReference type="AlphaFoldDB" id="A0A0F8XIZ2"/>
<evidence type="ECO:0000256" key="2">
    <source>
        <dbReference type="ARBA" id="ARBA00022679"/>
    </source>
</evidence>
<dbReference type="PROSITE" id="PS51608">
    <property type="entry name" value="SAM_MT_UBIE"/>
    <property type="match status" value="1"/>
</dbReference>
<accession>A0A0F8XIZ2</accession>
<dbReference type="PANTHER" id="PTHR43591">
    <property type="entry name" value="METHYLTRANSFERASE"/>
    <property type="match status" value="1"/>
</dbReference>
<protein>
    <recommendedName>
        <fullName evidence="5">Demethylmenaquinone methyltransferase</fullName>
    </recommendedName>
</protein>
<proteinExistence type="inferred from homology"/>
<dbReference type="GO" id="GO:0008168">
    <property type="term" value="F:methyltransferase activity"/>
    <property type="evidence" value="ECO:0007669"/>
    <property type="project" value="UniProtKB-KW"/>
</dbReference>
<evidence type="ECO:0008006" key="5">
    <source>
        <dbReference type="Google" id="ProtNLM"/>
    </source>
</evidence>
<dbReference type="NCBIfam" id="NF001244">
    <property type="entry name" value="PRK00216.1-5"/>
    <property type="match status" value="1"/>
</dbReference>
<dbReference type="NCBIfam" id="TIGR01934">
    <property type="entry name" value="MenG_MenH_UbiE"/>
    <property type="match status" value="1"/>
</dbReference>
<keyword evidence="1" id="KW-0489">Methyltransferase</keyword>
<gene>
    <name evidence="4" type="ORF">LCGC14_2328140</name>
</gene>
<evidence type="ECO:0000256" key="3">
    <source>
        <dbReference type="ARBA" id="ARBA00022691"/>
    </source>
</evidence>
<sequence length="259" mass="28716">MAKKITPYKNSELSKKEQVTQMFDTISEKYDGLNRVISFGIDIKWRKKVVDIISKKHPKSILDIATGTGDLAINLVKTGAPKIIGLDISPGMLAVGRKKIAAKNLGSTIEMVTGDSESLPFTDNSFDAITVAFGVRNFENLEEGLSEIYRVLAPKGAFVVLETSVPTKTPYKQGYGFYTKNILPAIGKLFSKDRSAYAYLSESASVFPHGEAFNNILRKIGFIEVENRPQTFGVASIYVATKHWYEAHFFGIDLYDVLL</sequence>
<dbReference type="GO" id="GO:0042181">
    <property type="term" value="P:ketone biosynthetic process"/>
    <property type="evidence" value="ECO:0007669"/>
    <property type="project" value="UniProtKB-ARBA"/>
</dbReference>
<dbReference type="InterPro" id="IPR023576">
    <property type="entry name" value="UbiE/COQ5_MeTrFase_CS"/>
</dbReference>
<dbReference type="InterPro" id="IPR004033">
    <property type="entry name" value="UbiE/COQ5_MeTrFase"/>
</dbReference>
<dbReference type="Pfam" id="PF01209">
    <property type="entry name" value="Ubie_methyltran"/>
    <property type="match status" value="1"/>
</dbReference>
<dbReference type="CDD" id="cd02440">
    <property type="entry name" value="AdoMet_MTases"/>
    <property type="match status" value="1"/>
</dbReference>
<keyword evidence="3" id="KW-0949">S-adenosyl-L-methionine</keyword>
<reference evidence="4" key="1">
    <citation type="journal article" date="2015" name="Nature">
        <title>Complex archaea that bridge the gap between prokaryotes and eukaryotes.</title>
        <authorList>
            <person name="Spang A."/>
            <person name="Saw J.H."/>
            <person name="Jorgensen S.L."/>
            <person name="Zaremba-Niedzwiedzka K."/>
            <person name="Martijn J."/>
            <person name="Lind A.E."/>
            <person name="van Eijk R."/>
            <person name="Schleper C."/>
            <person name="Guy L."/>
            <person name="Ettema T.J."/>
        </authorList>
    </citation>
    <scope>NUCLEOTIDE SEQUENCE</scope>
</reference>
<dbReference type="PANTHER" id="PTHR43591:SF24">
    <property type="entry name" value="2-METHOXY-6-POLYPRENYL-1,4-BENZOQUINOL METHYLASE, MITOCHONDRIAL"/>
    <property type="match status" value="1"/>
</dbReference>
<organism evidence="4">
    <name type="scientific">marine sediment metagenome</name>
    <dbReference type="NCBI Taxonomy" id="412755"/>
    <lineage>
        <taxon>unclassified sequences</taxon>
        <taxon>metagenomes</taxon>
        <taxon>ecological metagenomes</taxon>
    </lineage>
</organism>
<name>A0A0F8XIZ2_9ZZZZ</name>